<gene>
    <name evidence="1" type="ORF">JETT_3045</name>
</gene>
<dbReference type="EMBL" id="SULG01000086">
    <property type="protein sequence ID" value="TLD40677.1"/>
    <property type="molecule type" value="Genomic_DNA"/>
</dbReference>
<evidence type="ECO:0000313" key="1">
    <source>
        <dbReference type="EMBL" id="TLD40677.1"/>
    </source>
</evidence>
<reference evidence="1 2" key="1">
    <citation type="submission" date="2019-04" db="EMBL/GenBank/DDBJ databases">
        <title>Genome of a novel bacterium Candidatus Jettenia ecosi reconstructed from metagenome of an anammox bioreactor.</title>
        <authorList>
            <person name="Mardanov A.V."/>
            <person name="Beletsky A.V."/>
            <person name="Ravin N.V."/>
            <person name="Botchkova E.A."/>
            <person name="Litti Y.V."/>
            <person name="Nozhevnikova A.N."/>
        </authorList>
    </citation>
    <scope>NUCLEOTIDE SEQUENCE [LARGE SCALE GENOMIC DNA]</scope>
    <source>
        <strain evidence="1">J2</strain>
    </source>
</reference>
<sequence>MKIYCYEIREKTICSALYQSAAKKHRIIVITQTKMCCALS</sequence>
<proteinExistence type="predicted"/>
<comment type="caution">
    <text evidence="1">The sequence shown here is derived from an EMBL/GenBank/DDBJ whole genome shotgun (WGS) entry which is preliminary data.</text>
</comment>
<evidence type="ECO:0000313" key="2">
    <source>
        <dbReference type="Proteomes" id="UP000319783"/>
    </source>
</evidence>
<name>A0A533Q7R5_9BACT</name>
<dbReference type="Proteomes" id="UP000319783">
    <property type="component" value="Unassembled WGS sequence"/>
</dbReference>
<protein>
    <submittedName>
        <fullName evidence="1">Uncharacterized protein</fullName>
    </submittedName>
</protein>
<organism evidence="1 2">
    <name type="scientific">Candidatus Jettenia ecosi</name>
    <dbReference type="NCBI Taxonomy" id="2494326"/>
    <lineage>
        <taxon>Bacteria</taxon>
        <taxon>Pseudomonadati</taxon>
        <taxon>Planctomycetota</taxon>
        <taxon>Candidatus Brocadiia</taxon>
        <taxon>Candidatus Brocadiales</taxon>
        <taxon>Candidatus Brocadiaceae</taxon>
        <taxon>Candidatus Jettenia</taxon>
    </lineage>
</organism>
<dbReference type="AlphaFoldDB" id="A0A533Q7R5"/>
<accession>A0A533Q7R5</accession>